<reference key="2">
    <citation type="submission" date="2011-05" db="EMBL/GenBank/DDBJ databases">
        <title>Complete genome sequence of the aerobic marine methanotroph Methylomonas methanica MC09.</title>
        <authorList>
            <person name="Boden R."/>
            <person name="Cunliffe M."/>
            <person name="Scanlan J."/>
            <person name="Moussard H."/>
            <person name="Kits K.D."/>
            <person name="Klotz M."/>
            <person name="Jetten M."/>
            <person name="Vuilleumier S."/>
            <person name="Han J."/>
            <person name="Peters L."/>
            <person name="Mikhailova N."/>
            <person name="Teshima H."/>
            <person name="Tapia R."/>
            <person name="Kyrpides N."/>
            <person name="Ivanova N."/>
            <person name="Pagani I."/>
            <person name="Cheng J.-F."/>
            <person name="Goodwin L."/>
            <person name="Han C."/>
            <person name="Hauser L."/>
            <person name="Land M."/>
            <person name="Lapidus A."/>
            <person name="Lucas S."/>
            <person name="Pitluck S."/>
            <person name="Woyke T."/>
            <person name="Stein L.Y."/>
            <person name="Murrell C."/>
        </authorList>
    </citation>
    <scope>NUCLEOTIDE SEQUENCE</scope>
    <source>
        <strain>MC09</strain>
    </source>
</reference>
<dbReference type="RefSeq" id="WP_013817908.1">
    <property type="nucleotide sequence ID" value="NC_015572.1"/>
</dbReference>
<sequence>MQVTETPLLFECLGKKLVGVIHESDSNSKIGVLIIVGGPQYRVGSHRQFVLLARYLASQGVSTMRFDVRGMGDSEGEQRRYDKLDDDIRAGINSFVANCTNIKEVVLWGLCDAASAALFYAYQDDRVRGVVLLNPWVFSERGAAKTYVKHYYLRRVLSKNFWAKLLSFKFDIKASVSSFFKILVVALGRDADKDNASSRGVENLSLPVKMRECLRMFNYPVLLILSGRDLTADEFKDVVASDSGWQYLLNEERVTRVNLEEADHTFSSGKWRSLVEVNTLNWINNLR</sequence>
<dbReference type="HOGENOM" id="CLU_075730_0_0_6"/>
<reference evidence="2 3" key="1">
    <citation type="journal article" date="2011" name="J. Bacteriol.">
        <title>Complete Genome Sequence of the Aerobic Marine Methanotroph Methylomonas methanica MC09.</title>
        <authorList>
            <person name="Boden R."/>
            <person name="Cunliffe M."/>
            <person name="Scanlan J."/>
            <person name="Moussard H."/>
            <person name="Kits K.D."/>
            <person name="Klotz M.G."/>
            <person name="Jetten M.S."/>
            <person name="Vuilleumier S."/>
            <person name="Han J."/>
            <person name="Peters L."/>
            <person name="Mikhailova N."/>
            <person name="Teshima H."/>
            <person name="Tapia R."/>
            <person name="Kyrpides N."/>
            <person name="Ivanova N."/>
            <person name="Pagani I."/>
            <person name="Cheng J.F."/>
            <person name="Goodwin L."/>
            <person name="Han C."/>
            <person name="Hauser L."/>
            <person name="Land M.L."/>
            <person name="Lapidus A."/>
            <person name="Lucas S."/>
            <person name="Pitluck S."/>
            <person name="Woyke T."/>
            <person name="Stein L."/>
            <person name="Murrell J.C."/>
        </authorList>
    </citation>
    <scope>NUCLEOTIDE SEQUENCE [LARGE SCALE GENOMIC DNA]</scope>
    <source>
        <strain evidence="2 3">MC09</strain>
    </source>
</reference>
<dbReference type="STRING" id="857087.Metme_1215"/>
<feature type="domain" description="AB hydrolase-1" evidence="1">
    <location>
        <begin position="32"/>
        <end position="147"/>
    </location>
</feature>
<keyword evidence="2" id="KW-0378">Hydrolase</keyword>
<dbReference type="InterPro" id="IPR029058">
    <property type="entry name" value="AB_hydrolase_fold"/>
</dbReference>
<gene>
    <name evidence="2" type="ordered locus">Metme_1215</name>
</gene>
<dbReference type="Gene3D" id="3.40.50.1820">
    <property type="entry name" value="alpha/beta hydrolase"/>
    <property type="match status" value="1"/>
</dbReference>
<dbReference type="GO" id="GO:0016787">
    <property type="term" value="F:hydrolase activity"/>
    <property type="evidence" value="ECO:0007669"/>
    <property type="project" value="UniProtKB-KW"/>
</dbReference>
<reference evidence="3" key="3">
    <citation type="submission" date="2011-05" db="EMBL/GenBank/DDBJ databases">
        <title>Complete sequence of Methylomonas methanica MC09.</title>
        <authorList>
            <consortium name="US DOE Joint Genome Institute"/>
            <person name="Lucas S."/>
            <person name="Han J."/>
            <person name="Lapidus A."/>
            <person name="Cheng J.-F."/>
            <person name="Goodwin L."/>
            <person name="Pitluck S."/>
            <person name="Peters L."/>
            <person name="Mikhailova N."/>
            <person name="Teshima H."/>
            <person name="Han C."/>
            <person name="Tapia R."/>
            <person name="Land M."/>
            <person name="Hauser L."/>
            <person name="Kyrpides N."/>
            <person name="Ivanova N."/>
            <person name="Pagani I."/>
            <person name="Stein L."/>
            <person name="Woyke T."/>
        </authorList>
    </citation>
    <scope>NUCLEOTIDE SEQUENCE [LARGE SCALE GENOMIC DNA]</scope>
    <source>
        <strain evidence="3">MC09</strain>
    </source>
</reference>
<proteinExistence type="predicted"/>
<name>F9ZWH4_METMM</name>
<dbReference type="InterPro" id="IPR000073">
    <property type="entry name" value="AB_hydrolase_1"/>
</dbReference>
<evidence type="ECO:0000313" key="2">
    <source>
        <dbReference type="EMBL" id="AEF99643.1"/>
    </source>
</evidence>
<accession>F9ZWH4</accession>
<organism evidence="2 3">
    <name type="scientific">Methylomonas methanica (strain DSM 25384 / MC09)</name>
    <dbReference type="NCBI Taxonomy" id="857087"/>
    <lineage>
        <taxon>Bacteria</taxon>
        <taxon>Pseudomonadati</taxon>
        <taxon>Pseudomonadota</taxon>
        <taxon>Gammaproteobacteria</taxon>
        <taxon>Methylococcales</taxon>
        <taxon>Methylococcaceae</taxon>
        <taxon>Methylomonas</taxon>
    </lineage>
</organism>
<dbReference type="Proteomes" id="UP000008888">
    <property type="component" value="Chromosome"/>
</dbReference>
<dbReference type="ESTHER" id="metmm-f9zwh4">
    <property type="family name" value="Hydrolase-1_PEP"/>
</dbReference>
<dbReference type="NCBIfam" id="TIGR03100">
    <property type="entry name" value="hydr1_PEP"/>
    <property type="match status" value="1"/>
</dbReference>
<protein>
    <submittedName>
        <fullName evidence="2">Hydrolase, exosortase system type 1 associated</fullName>
    </submittedName>
</protein>
<dbReference type="EMBL" id="CP002738">
    <property type="protein sequence ID" value="AEF99643.1"/>
    <property type="molecule type" value="Genomic_DNA"/>
</dbReference>
<dbReference type="AlphaFoldDB" id="F9ZWH4"/>
<evidence type="ECO:0000259" key="1">
    <source>
        <dbReference type="Pfam" id="PF00561"/>
    </source>
</evidence>
<dbReference type="eggNOG" id="COG1073">
    <property type="taxonomic scope" value="Bacteria"/>
</dbReference>
<dbReference type="SUPFAM" id="SSF53474">
    <property type="entry name" value="alpha/beta-Hydrolases"/>
    <property type="match status" value="1"/>
</dbReference>
<dbReference type="Pfam" id="PF00561">
    <property type="entry name" value="Abhydrolase_1"/>
    <property type="match status" value="1"/>
</dbReference>
<dbReference type="OrthoDB" id="249225at2"/>
<keyword evidence="3" id="KW-1185">Reference proteome</keyword>
<dbReference type="InterPro" id="IPR017531">
    <property type="entry name" value="Hydrolase-1_PEP"/>
</dbReference>
<evidence type="ECO:0000313" key="3">
    <source>
        <dbReference type="Proteomes" id="UP000008888"/>
    </source>
</evidence>
<dbReference type="KEGG" id="mmt:Metme_1215"/>